<reference evidence="1" key="2">
    <citation type="journal article" date="2022" name="New Phytol.">
        <title>Evolutionary transition to the ectomycorrhizal habit in the genomes of a hyperdiverse lineage of mushroom-forming fungi.</title>
        <authorList>
            <person name="Looney B."/>
            <person name="Miyauchi S."/>
            <person name="Morin E."/>
            <person name="Drula E."/>
            <person name="Courty P.E."/>
            <person name="Kohler A."/>
            <person name="Kuo A."/>
            <person name="LaButti K."/>
            <person name="Pangilinan J."/>
            <person name="Lipzen A."/>
            <person name="Riley R."/>
            <person name="Andreopoulos W."/>
            <person name="He G."/>
            <person name="Johnson J."/>
            <person name="Nolan M."/>
            <person name="Tritt A."/>
            <person name="Barry K.W."/>
            <person name="Grigoriev I.V."/>
            <person name="Nagy L.G."/>
            <person name="Hibbett D."/>
            <person name="Henrissat B."/>
            <person name="Matheny P.B."/>
            <person name="Labbe J."/>
            <person name="Martin F.M."/>
        </authorList>
    </citation>
    <scope>NUCLEOTIDE SEQUENCE</scope>
    <source>
        <strain evidence="1">HHB10654</strain>
    </source>
</reference>
<evidence type="ECO:0000313" key="1">
    <source>
        <dbReference type="EMBL" id="KAI0065674.1"/>
    </source>
</evidence>
<evidence type="ECO:0000313" key="2">
    <source>
        <dbReference type="Proteomes" id="UP000814140"/>
    </source>
</evidence>
<dbReference type="Proteomes" id="UP000814140">
    <property type="component" value="Unassembled WGS sequence"/>
</dbReference>
<dbReference type="EMBL" id="MU277194">
    <property type="protein sequence ID" value="KAI0065674.1"/>
    <property type="molecule type" value="Genomic_DNA"/>
</dbReference>
<sequence length="119" mass="13084">MDKLTITIPAPTSTEDVFEDAPVVQDTGSSQGVTTARLPDRHLCIIAIVLQSVVYASVFSLLTVHHKPCRSLEYFLTIVFVPPLLWREILRLNMASAAVGTATLRGSNSVYFLGRPLRT</sequence>
<gene>
    <name evidence="1" type="ORF">BV25DRAFT_1821332</name>
</gene>
<protein>
    <submittedName>
        <fullName evidence="1">Uncharacterized protein</fullName>
    </submittedName>
</protein>
<name>A0ACB8TA25_9AGAM</name>
<reference evidence="1" key="1">
    <citation type="submission" date="2021-03" db="EMBL/GenBank/DDBJ databases">
        <authorList>
            <consortium name="DOE Joint Genome Institute"/>
            <person name="Ahrendt S."/>
            <person name="Looney B.P."/>
            <person name="Miyauchi S."/>
            <person name="Morin E."/>
            <person name="Drula E."/>
            <person name="Courty P.E."/>
            <person name="Chicoki N."/>
            <person name="Fauchery L."/>
            <person name="Kohler A."/>
            <person name="Kuo A."/>
            <person name="Labutti K."/>
            <person name="Pangilinan J."/>
            <person name="Lipzen A."/>
            <person name="Riley R."/>
            <person name="Andreopoulos W."/>
            <person name="He G."/>
            <person name="Johnson J."/>
            <person name="Barry K.W."/>
            <person name="Grigoriev I.V."/>
            <person name="Nagy L."/>
            <person name="Hibbett D."/>
            <person name="Henrissat B."/>
            <person name="Matheny P.B."/>
            <person name="Labbe J."/>
            <person name="Martin F."/>
        </authorList>
    </citation>
    <scope>NUCLEOTIDE SEQUENCE</scope>
    <source>
        <strain evidence="1">HHB10654</strain>
    </source>
</reference>
<organism evidence="1 2">
    <name type="scientific">Artomyces pyxidatus</name>
    <dbReference type="NCBI Taxonomy" id="48021"/>
    <lineage>
        <taxon>Eukaryota</taxon>
        <taxon>Fungi</taxon>
        <taxon>Dikarya</taxon>
        <taxon>Basidiomycota</taxon>
        <taxon>Agaricomycotina</taxon>
        <taxon>Agaricomycetes</taxon>
        <taxon>Russulales</taxon>
        <taxon>Auriscalpiaceae</taxon>
        <taxon>Artomyces</taxon>
    </lineage>
</organism>
<keyword evidence="2" id="KW-1185">Reference proteome</keyword>
<accession>A0ACB8TA25</accession>
<comment type="caution">
    <text evidence="1">The sequence shown here is derived from an EMBL/GenBank/DDBJ whole genome shotgun (WGS) entry which is preliminary data.</text>
</comment>
<proteinExistence type="predicted"/>